<reference evidence="5 6" key="1">
    <citation type="journal article" date="2018" name="Nat. Biotechnol.">
        <title>A standardized bacterial taxonomy based on genome phylogeny substantially revises the tree of life.</title>
        <authorList>
            <person name="Parks D.H."/>
            <person name="Chuvochina M."/>
            <person name="Waite D.W."/>
            <person name="Rinke C."/>
            <person name="Skarshewski A."/>
            <person name="Chaumeil P.A."/>
            <person name="Hugenholtz P."/>
        </authorList>
    </citation>
    <scope>NUCLEOTIDE SEQUENCE [LARGE SCALE GENOMIC DNA]</scope>
    <source>
        <strain evidence="5">UBA10378</strain>
    </source>
</reference>
<dbReference type="PANTHER" id="PTHR45586:SF1">
    <property type="entry name" value="LIPOPOLYSACCHARIDE ASSEMBLY PROTEIN B"/>
    <property type="match status" value="1"/>
</dbReference>
<keyword evidence="4" id="KW-0732">Signal</keyword>
<sequence>MTPSRRLRRSFVAGLFCAVTALAVSAGTADAKPDTKGHLSANTFIGNYLAGRQAQREGDLGSAADFYGAALKQRPATPGLLRQTFIVNLVEGRVETAVALARDYLKEAPDQTIAQLTVAIDHMKHKRFKDAEAMLRTLPDEGLSIFTKPLLIAWCLYGQGKAEDALAALKPLEDKKGIENLVEIHEALILQLVGKTDEAGKLLTGVIERQSPPSSRVTHLLGALLERAGDTERAKAIYNLYLSEHPVSRLMDTAMKRIEAGKKPPLAIKNARDGAAEALYDIGSSLRRQNAHETAIALIQMALYLKSDFPVARFILADVLQSDDRLEKAVTEYDGVDAASAYGWSAQLQAAALLGDLERTDTAVKRLNKLAKLRPDLPDPHLHLGDVYRRMEKYPQAAKAYSAAIERVKEPQGHHWSLFYARGIAFERAKQWKKSEKDLLKALDLRPDQPYVLNYLGYTWIDQGQQIDRATDMIKKAVSLAPNDGFIADSLGWAYYRQNQFDKAVVELERAVELRPQDPVINDHLGDAYWKVGRKLEAQFQWKRSLSLDPDKDLIPKIKAKLDKGL</sequence>
<dbReference type="SMART" id="SM00028">
    <property type="entry name" value="TPR"/>
    <property type="match status" value="9"/>
</dbReference>
<evidence type="ECO:0000256" key="1">
    <source>
        <dbReference type="ARBA" id="ARBA00022737"/>
    </source>
</evidence>
<name>A0A356W916_9PROT</name>
<dbReference type="EMBL" id="DOGS01000225">
    <property type="protein sequence ID" value="HBQ49432.1"/>
    <property type="molecule type" value="Genomic_DNA"/>
</dbReference>
<evidence type="ECO:0000256" key="2">
    <source>
        <dbReference type="ARBA" id="ARBA00022803"/>
    </source>
</evidence>
<dbReference type="InterPro" id="IPR011990">
    <property type="entry name" value="TPR-like_helical_dom_sf"/>
</dbReference>
<dbReference type="Gene3D" id="1.25.40.10">
    <property type="entry name" value="Tetratricopeptide repeat domain"/>
    <property type="match status" value="5"/>
</dbReference>
<accession>A0A356W916</accession>
<evidence type="ECO:0000313" key="5">
    <source>
        <dbReference type="EMBL" id="HBQ49432.1"/>
    </source>
</evidence>
<keyword evidence="1" id="KW-0677">Repeat</keyword>
<keyword evidence="2 3" id="KW-0802">TPR repeat</keyword>
<dbReference type="Pfam" id="PF13174">
    <property type="entry name" value="TPR_6"/>
    <property type="match status" value="1"/>
</dbReference>
<dbReference type="Pfam" id="PF13432">
    <property type="entry name" value="TPR_16"/>
    <property type="match status" value="1"/>
</dbReference>
<dbReference type="SUPFAM" id="SSF48452">
    <property type="entry name" value="TPR-like"/>
    <property type="match status" value="2"/>
</dbReference>
<dbReference type="PANTHER" id="PTHR45586">
    <property type="entry name" value="TPR REPEAT-CONTAINING PROTEIN PA4667"/>
    <property type="match status" value="1"/>
</dbReference>
<evidence type="ECO:0000256" key="3">
    <source>
        <dbReference type="PROSITE-ProRule" id="PRU00339"/>
    </source>
</evidence>
<comment type="caution">
    <text evidence="5">The sequence shown here is derived from an EMBL/GenBank/DDBJ whole genome shotgun (WGS) entry which is preliminary data.</text>
</comment>
<evidence type="ECO:0000256" key="4">
    <source>
        <dbReference type="SAM" id="SignalP"/>
    </source>
</evidence>
<organism evidence="5 6">
    <name type="scientific">Hyphomonas atlantica</name>
    <dbReference type="NCBI Taxonomy" id="1280948"/>
    <lineage>
        <taxon>Bacteria</taxon>
        <taxon>Pseudomonadati</taxon>
        <taxon>Pseudomonadota</taxon>
        <taxon>Alphaproteobacteria</taxon>
        <taxon>Hyphomonadales</taxon>
        <taxon>Hyphomonadaceae</taxon>
        <taxon>Hyphomonas</taxon>
    </lineage>
</organism>
<dbReference type="PROSITE" id="PS50005">
    <property type="entry name" value="TPR"/>
    <property type="match status" value="2"/>
</dbReference>
<dbReference type="InterPro" id="IPR051012">
    <property type="entry name" value="CellSynth/LPSAsmb/PSIAsmb"/>
</dbReference>
<dbReference type="Pfam" id="PF13414">
    <property type="entry name" value="TPR_11"/>
    <property type="match status" value="1"/>
</dbReference>
<gene>
    <name evidence="5" type="ORF">DD728_11235</name>
</gene>
<protein>
    <submittedName>
        <fullName evidence="5">Uncharacterized protein</fullName>
    </submittedName>
</protein>
<dbReference type="InterPro" id="IPR019734">
    <property type="entry name" value="TPR_rpt"/>
</dbReference>
<dbReference type="Proteomes" id="UP000263957">
    <property type="component" value="Unassembled WGS sequence"/>
</dbReference>
<proteinExistence type="predicted"/>
<feature type="repeat" description="TPR" evidence="3">
    <location>
        <begin position="378"/>
        <end position="411"/>
    </location>
</feature>
<feature type="repeat" description="TPR" evidence="3">
    <location>
        <begin position="485"/>
        <end position="518"/>
    </location>
</feature>
<evidence type="ECO:0000313" key="6">
    <source>
        <dbReference type="Proteomes" id="UP000263957"/>
    </source>
</evidence>
<feature type="signal peptide" evidence="4">
    <location>
        <begin position="1"/>
        <end position="31"/>
    </location>
</feature>
<feature type="chain" id="PRO_5016808561" evidence="4">
    <location>
        <begin position="32"/>
        <end position="566"/>
    </location>
</feature>
<dbReference type="AlphaFoldDB" id="A0A356W916"/>